<keyword evidence="4" id="KW-1185">Reference proteome</keyword>
<dbReference type="Proteomes" id="UP000253065">
    <property type="component" value="Unassembled WGS sequence"/>
</dbReference>
<dbReference type="EMBL" id="QNSA01000012">
    <property type="protein sequence ID" value="RBP69562.1"/>
    <property type="molecule type" value="Genomic_DNA"/>
</dbReference>
<evidence type="ECO:0000313" key="2">
    <source>
        <dbReference type="EMBL" id="RCW31206.1"/>
    </source>
</evidence>
<evidence type="ECO:0000313" key="3">
    <source>
        <dbReference type="Proteomes" id="UP000252795"/>
    </source>
</evidence>
<reference evidence="2 3" key="1">
    <citation type="submission" date="2018-07" db="EMBL/GenBank/DDBJ databases">
        <title>Freshwater and sediment microbial communities from various areas in North America, analyzing microbe dynamics in response to fracking.</title>
        <authorList>
            <person name="Lamendella R."/>
        </authorList>
    </citation>
    <scope>NUCLEOTIDE SEQUENCE [LARGE SCALE GENOMIC DNA]</scope>
    <source>
        <strain evidence="2 3">114E</strain>
        <strain evidence="1 4">114E_o</strain>
    </source>
</reference>
<evidence type="ECO:0000313" key="1">
    <source>
        <dbReference type="EMBL" id="RBP69562.1"/>
    </source>
</evidence>
<gene>
    <name evidence="2" type="ORF">DET51_1124</name>
    <name evidence="1" type="ORF">DET64_1124</name>
</gene>
<accession>A0A368UQY5</accession>
<name>A0A368UQY5_MARNT</name>
<dbReference type="Proteomes" id="UP000252795">
    <property type="component" value="Unassembled WGS sequence"/>
</dbReference>
<dbReference type="AlphaFoldDB" id="A0A368UQY5"/>
<protein>
    <submittedName>
        <fullName evidence="2">Uncharacterized protein</fullName>
    </submittedName>
</protein>
<proteinExistence type="predicted"/>
<comment type="caution">
    <text evidence="2">The sequence shown here is derived from an EMBL/GenBank/DDBJ whole genome shotgun (WGS) entry which is preliminary data.</text>
</comment>
<evidence type="ECO:0000313" key="4">
    <source>
        <dbReference type="Proteomes" id="UP000253065"/>
    </source>
</evidence>
<dbReference type="RefSeq" id="WP_113880508.1">
    <property type="nucleotide sequence ID" value="NZ_QNSA01000012.1"/>
</dbReference>
<dbReference type="EMBL" id="QPJB01000012">
    <property type="protein sequence ID" value="RCW31206.1"/>
    <property type="molecule type" value="Genomic_DNA"/>
</dbReference>
<sequence length="109" mass="12245">MPKYDGDFEQTRLSMLAEQHRDIVGSKGEVVFCADDENRLNGTSWTLEDEIFDQISGSGFKVQLMELLDSFLVYRAECEQCPRNEGIVRIGNGGLTIEWLPDGSTHLSS</sequence>
<organism evidence="2 3">
    <name type="scientific">Marinobacter nauticus</name>
    <name type="common">Marinobacter hydrocarbonoclasticus</name>
    <name type="synonym">Marinobacter aquaeolei</name>
    <dbReference type="NCBI Taxonomy" id="2743"/>
    <lineage>
        <taxon>Bacteria</taxon>
        <taxon>Pseudomonadati</taxon>
        <taxon>Pseudomonadota</taxon>
        <taxon>Gammaproteobacteria</taxon>
        <taxon>Pseudomonadales</taxon>
        <taxon>Marinobacteraceae</taxon>
        <taxon>Marinobacter</taxon>
    </lineage>
</organism>